<dbReference type="Gene3D" id="1.20.58.430">
    <property type="entry name" value="Type IV secretion system, VirB5-domain"/>
    <property type="match status" value="1"/>
</dbReference>
<protein>
    <submittedName>
        <fullName evidence="3">TraC/VirB5-like protein</fullName>
    </submittedName>
    <submittedName>
        <fullName evidence="4">YgiC-like protein</fullName>
    </submittedName>
</protein>
<accession>Q8VRD4</accession>
<keyword evidence="1" id="KW-0175">Coiled coil</keyword>
<keyword evidence="3" id="KW-0614">Plasmid</keyword>
<geneLocation type="plasmid" evidence="5">
    <name>pF1947</name>
</geneLocation>
<dbReference type="AlphaFoldDB" id="Q8VRD4"/>
<name>Q8VRD4_HAEIF</name>
<gene>
    <name evidence="4" type="primary">bpl15</name>
</gene>
<feature type="coiled-coil region" evidence="1">
    <location>
        <begin position="39"/>
        <end position="73"/>
    </location>
</feature>
<dbReference type="Pfam" id="PF07996">
    <property type="entry name" value="T4SS"/>
    <property type="match status" value="1"/>
</dbReference>
<geneLocation type="plasmid" evidence="3">
    <name>pF3031</name>
</geneLocation>
<organism evidence="3">
    <name type="scientific">Haemophilus influenzae biotype aegyptius</name>
    <dbReference type="NCBI Taxonomy" id="725"/>
    <lineage>
        <taxon>Bacteria</taxon>
        <taxon>Pseudomonadati</taxon>
        <taxon>Pseudomonadota</taxon>
        <taxon>Gammaproteobacteria</taxon>
        <taxon>Pasteurellales</taxon>
        <taxon>Pasteurellaceae</taxon>
        <taxon>Haemophilus</taxon>
    </lineage>
</organism>
<geneLocation type="plasmid" evidence="4">
    <name>pF3028</name>
</geneLocation>
<proteinExistence type="predicted"/>
<evidence type="ECO:0000313" key="5">
    <source>
        <dbReference type="EMBL" id="AAV40885.1"/>
    </source>
</evidence>
<evidence type="ECO:0000256" key="2">
    <source>
        <dbReference type="SAM" id="SignalP"/>
    </source>
</evidence>
<dbReference type="InterPro" id="IPR023220">
    <property type="entry name" value="T4SS_VirB5-domain"/>
</dbReference>
<keyword evidence="2" id="KW-0732">Signal</keyword>
<evidence type="ECO:0000313" key="4">
    <source>
        <dbReference type="EMBL" id="AAM64128.1"/>
    </source>
</evidence>
<reference evidence="5" key="4">
    <citation type="submission" date="2004-06" db="EMBL/GenBank/DDBJ databases">
        <title>Haemophilus influenzae biogroup aegyptius pF1947 sequence.</title>
        <authorList>
            <person name="McGillivary G."/>
            <person name="Actis L.A."/>
        </authorList>
    </citation>
    <scope>NUCLEOTIDE SEQUENCE</scope>
    <source>
        <plasmid evidence="5">pF1947</plasmid>
    </source>
</reference>
<reference evidence="4" key="2">
    <citation type="journal article" date="2002" name="Plasmid">
        <title>Characterisation and genetic organisation of a 24-MDa plasmid from the Brazilian Purpuric Fever clone of Haemophilus influenzae biogroup aegyptius.</title>
        <authorList>
            <person name="Kroll J.S."/>
            <person name="Farrant J.L."/>
            <person name="Tyler S."/>
            <person name="Coulthart M.B."/>
            <person name="Langford P.R."/>
        </authorList>
    </citation>
    <scope>NUCLEOTIDE SEQUENCE</scope>
    <source>
        <strain evidence="4">BPF</strain>
        <plasmid evidence="4">pF3028</plasmid>
    </source>
</reference>
<reference evidence="4" key="3">
    <citation type="submission" date="2002-01" db="EMBL/GenBank/DDBJ databases">
        <authorList>
            <person name="Kroll S."/>
            <person name="Farrant J."/>
            <person name="Tyler S."/>
            <person name="Coulthart M."/>
            <person name="Langford P."/>
        </authorList>
    </citation>
    <scope>NUCLEOTIDE SEQUENCE</scope>
    <source>
        <strain evidence="4">BPF</strain>
        <plasmid evidence="4">pF3028</plasmid>
    </source>
</reference>
<dbReference type="SUPFAM" id="SSF101082">
    <property type="entry name" value="Typo IV secretion system protein TraC"/>
    <property type="match status" value="1"/>
</dbReference>
<reference evidence="3" key="1">
    <citation type="submission" date="2001-11" db="EMBL/GenBank/DDBJ databases">
        <title>Nucleotide sequence and analysis of the plasmid pF3031 from the Brazilian purpuric fever clone of Haemophilus influenzae biogroup aegyptius.</title>
        <authorList>
            <person name="Mukhopadhyay S."/>
            <person name="Actis L.A."/>
        </authorList>
    </citation>
    <scope>NUCLEOTIDE SEQUENCE</scope>
    <source>
        <plasmid evidence="3">pF3031</plasmid>
    </source>
</reference>
<dbReference type="EMBL" id="AF469177">
    <property type="protein sequence ID" value="AAM64128.1"/>
    <property type="molecule type" value="Genomic_DNA"/>
</dbReference>
<sequence>MKKLFKSTLIALSLAFTAPNIALAGGIPTVDAAGIETTISENLKTLEQLKSQLDAINQQIDQAKQFANDTKNRFEGNWNLGDLISNDDFLRTLPKDAKDILIGKSNSFNLDNLRRKYGLSSDNAQTQKSYDALMKYAERTKTVYDNTLKRIKNLDQIKKLANAADTPAKKADVANKLALEQLNFTQEQQALKQMEEAIKAQENLERDRAKLDFSRKLQQEREIYKKRNSLQQ</sequence>
<dbReference type="EMBL" id="AY647243">
    <property type="protein sequence ID" value="AAV40885.1"/>
    <property type="molecule type" value="Genomic_DNA"/>
</dbReference>
<dbReference type="EMBL" id="AF447808">
    <property type="protein sequence ID" value="AAL47111.1"/>
    <property type="molecule type" value="Genomic_DNA"/>
</dbReference>
<evidence type="ECO:0000313" key="3">
    <source>
        <dbReference type="EMBL" id="AAL47111.1"/>
    </source>
</evidence>
<dbReference type="InterPro" id="IPR014158">
    <property type="entry name" value="T4SS_VirB5"/>
</dbReference>
<evidence type="ECO:0000256" key="1">
    <source>
        <dbReference type="SAM" id="Coils"/>
    </source>
</evidence>
<feature type="signal peptide" evidence="2">
    <location>
        <begin position="1"/>
        <end position="24"/>
    </location>
</feature>
<feature type="chain" id="PRO_5007714720" evidence="2">
    <location>
        <begin position="25"/>
        <end position="232"/>
    </location>
</feature>
<dbReference type="RefSeq" id="WP_011053517.1">
    <property type="nucleotide sequence ID" value="NC_004058.1"/>
</dbReference>